<keyword evidence="7 9" id="KW-0456">Lyase</keyword>
<feature type="active site" description="Proton acceptor" evidence="9">
    <location>
        <position position="49"/>
    </location>
</feature>
<dbReference type="PANTHER" id="PTHR43406:SF1">
    <property type="entry name" value="TRYPTOPHAN SYNTHASE ALPHA CHAIN, CHLOROPLASTIC"/>
    <property type="match status" value="1"/>
</dbReference>
<evidence type="ECO:0000256" key="3">
    <source>
        <dbReference type="ARBA" id="ARBA00011270"/>
    </source>
</evidence>
<name>A0AAW6TZG2_9BACT</name>
<keyword evidence="12" id="KW-1185">Reference proteome</keyword>
<evidence type="ECO:0000256" key="2">
    <source>
        <dbReference type="ARBA" id="ARBA00004733"/>
    </source>
</evidence>
<dbReference type="GO" id="GO:0005829">
    <property type="term" value="C:cytosol"/>
    <property type="evidence" value="ECO:0007669"/>
    <property type="project" value="TreeGrafter"/>
</dbReference>
<feature type="active site" description="Proton acceptor" evidence="9">
    <location>
        <position position="60"/>
    </location>
</feature>
<dbReference type="InterPro" id="IPR018204">
    <property type="entry name" value="Trp_synthase_alpha_AS"/>
</dbReference>
<evidence type="ECO:0000256" key="10">
    <source>
        <dbReference type="RuleBase" id="RU003662"/>
    </source>
</evidence>
<evidence type="ECO:0000313" key="11">
    <source>
        <dbReference type="EMBL" id="MDI6449975.1"/>
    </source>
</evidence>
<evidence type="ECO:0000256" key="1">
    <source>
        <dbReference type="ARBA" id="ARBA00003365"/>
    </source>
</evidence>
<keyword evidence="5 9" id="KW-0822">Tryptophan biosynthesis</keyword>
<protein>
    <recommendedName>
        <fullName evidence="9">Tryptophan synthase alpha chain</fullName>
        <ecNumber evidence="9">4.2.1.20</ecNumber>
    </recommendedName>
</protein>
<proteinExistence type="inferred from homology"/>
<evidence type="ECO:0000256" key="6">
    <source>
        <dbReference type="ARBA" id="ARBA00023141"/>
    </source>
</evidence>
<comment type="pathway">
    <text evidence="2 9">Amino-acid biosynthesis; L-tryptophan biosynthesis; L-tryptophan from chorismate: step 5/5.</text>
</comment>
<comment type="catalytic activity">
    <reaction evidence="8 9">
        <text>(1S,2R)-1-C-(indol-3-yl)glycerol 3-phosphate + L-serine = D-glyceraldehyde 3-phosphate + L-tryptophan + H2O</text>
        <dbReference type="Rhea" id="RHEA:10532"/>
        <dbReference type="ChEBI" id="CHEBI:15377"/>
        <dbReference type="ChEBI" id="CHEBI:33384"/>
        <dbReference type="ChEBI" id="CHEBI:57912"/>
        <dbReference type="ChEBI" id="CHEBI:58866"/>
        <dbReference type="ChEBI" id="CHEBI:59776"/>
        <dbReference type="EC" id="4.2.1.20"/>
    </reaction>
</comment>
<evidence type="ECO:0000313" key="12">
    <source>
        <dbReference type="Proteomes" id="UP001431776"/>
    </source>
</evidence>
<evidence type="ECO:0000256" key="5">
    <source>
        <dbReference type="ARBA" id="ARBA00022822"/>
    </source>
</evidence>
<dbReference type="PROSITE" id="PS00167">
    <property type="entry name" value="TRP_SYNTHASE_ALPHA"/>
    <property type="match status" value="1"/>
</dbReference>
<evidence type="ECO:0000256" key="4">
    <source>
        <dbReference type="ARBA" id="ARBA00022605"/>
    </source>
</evidence>
<dbReference type="FunFam" id="3.20.20.70:FF:000037">
    <property type="entry name" value="Tryptophan synthase alpha chain"/>
    <property type="match status" value="1"/>
</dbReference>
<evidence type="ECO:0000256" key="7">
    <source>
        <dbReference type="ARBA" id="ARBA00023239"/>
    </source>
</evidence>
<dbReference type="SUPFAM" id="SSF51366">
    <property type="entry name" value="Ribulose-phoshate binding barrel"/>
    <property type="match status" value="1"/>
</dbReference>
<comment type="caution">
    <text evidence="11">The sequence shown here is derived from an EMBL/GenBank/DDBJ whole genome shotgun (WGS) entry which is preliminary data.</text>
</comment>
<dbReference type="Proteomes" id="UP001431776">
    <property type="component" value="Unassembled WGS sequence"/>
</dbReference>
<dbReference type="CDD" id="cd04724">
    <property type="entry name" value="Tryptophan_synthase_alpha"/>
    <property type="match status" value="1"/>
</dbReference>
<keyword evidence="6 9" id="KW-0057">Aromatic amino acid biosynthesis</keyword>
<comment type="function">
    <text evidence="1 9">The alpha subunit is responsible for the aldol cleavage of indoleglycerol phosphate to indole and glyceraldehyde 3-phosphate.</text>
</comment>
<keyword evidence="4 9" id="KW-0028">Amino-acid biosynthesis</keyword>
<organism evidence="11 12">
    <name type="scientific">Anaerobaca lacustris</name>
    <dbReference type="NCBI Taxonomy" id="3044600"/>
    <lineage>
        <taxon>Bacteria</taxon>
        <taxon>Pseudomonadati</taxon>
        <taxon>Planctomycetota</taxon>
        <taxon>Phycisphaerae</taxon>
        <taxon>Sedimentisphaerales</taxon>
        <taxon>Anaerobacaceae</taxon>
        <taxon>Anaerobaca</taxon>
    </lineage>
</organism>
<evidence type="ECO:0000256" key="8">
    <source>
        <dbReference type="ARBA" id="ARBA00049047"/>
    </source>
</evidence>
<evidence type="ECO:0000256" key="9">
    <source>
        <dbReference type="HAMAP-Rule" id="MF_00131"/>
    </source>
</evidence>
<dbReference type="EMBL" id="JASCXX010000015">
    <property type="protein sequence ID" value="MDI6449975.1"/>
    <property type="molecule type" value="Genomic_DNA"/>
</dbReference>
<accession>A0AAW6TZG2</accession>
<dbReference type="Pfam" id="PF00290">
    <property type="entry name" value="Trp_syntA"/>
    <property type="match status" value="1"/>
</dbReference>
<dbReference type="RefSeq" id="WP_349245383.1">
    <property type="nucleotide sequence ID" value="NZ_JASCXX010000015.1"/>
</dbReference>
<dbReference type="InterPro" id="IPR013785">
    <property type="entry name" value="Aldolase_TIM"/>
</dbReference>
<gene>
    <name evidence="9 11" type="primary">trpA</name>
    <name evidence="11" type="ORF">QJ522_13030</name>
</gene>
<sequence length="275" mass="29468">MKSYRDVFSELSRQKRAALIPFFVVGDPDFDTSLALVQAAIDAGADVLELGIPFSDPIADGPTIQKADIRAVRSGMNVRRAMEFIRQVKQHRDIPIGLLMYYNLVCHYGKAEFFRDARDAGVNSVLIADMTIDDADEVLGSVRDAGLDSVFMVTPNTSPERMKQIAAQTTGFIYTVSVLGVTGSRDALSDSVEDLVRRLKSLTNVPVCVGFGISKPEHARAVADAGADGAIIGSRIVGMIEANLHNPGKAIAEVSAFLTQVKAALSTSRQGPAAV</sequence>
<dbReference type="AlphaFoldDB" id="A0AAW6TZG2"/>
<dbReference type="GO" id="GO:0004834">
    <property type="term" value="F:tryptophan synthase activity"/>
    <property type="evidence" value="ECO:0007669"/>
    <property type="project" value="UniProtKB-UniRule"/>
</dbReference>
<dbReference type="EC" id="4.2.1.20" evidence="9"/>
<dbReference type="NCBIfam" id="TIGR00262">
    <property type="entry name" value="trpA"/>
    <property type="match status" value="1"/>
</dbReference>
<reference evidence="11" key="1">
    <citation type="submission" date="2023-05" db="EMBL/GenBank/DDBJ databases">
        <title>Anaerotaeda fermentans gen. nov., sp. nov., a novel anaerobic planctomycete of the new family within the order Sedimentisphaerales isolated from Taman Peninsula, Russia.</title>
        <authorList>
            <person name="Khomyakova M.A."/>
            <person name="Merkel A.Y."/>
            <person name="Slobodkin A.I."/>
        </authorList>
    </citation>
    <scope>NUCLEOTIDE SEQUENCE</scope>
    <source>
        <strain evidence="11">M17dextr</strain>
    </source>
</reference>
<dbReference type="HAMAP" id="MF_00131">
    <property type="entry name" value="Trp_synth_alpha"/>
    <property type="match status" value="1"/>
</dbReference>
<dbReference type="InterPro" id="IPR011060">
    <property type="entry name" value="RibuloseP-bd_barrel"/>
</dbReference>
<dbReference type="InterPro" id="IPR002028">
    <property type="entry name" value="Trp_synthase_suA"/>
</dbReference>
<comment type="subunit">
    <text evidence="3 9">Tetramer of two alpha and two beta chains.</text>
</comment>
<dbReference type="Gene3D" id="3.20.20.70">
    <property type="entry name" value="Aldolase class I"/>
    <property type="match status" value="1"/>
</dbReference>
<comment type="similarity">
    <text evidence="9 10">Belongs to the TrpA family.</text>
</comment>
<dbReference type="PANTHER" id="PTHR43406">
    <property type="entry name" value="TRYPTOPHAN SYNTHASE, ALPHA CHAIN"/>
    <property type="match status" value="1"/>
</dbReference>